<dbReference type="PANTHER" id="PTHR30023">
    <property type="entry name" value="D-ALANYL-D-ALANINE CARBOXYPEPTIDASE"/>
    <property type="match status" value="1"/>
</dbReference>
<dbReference type="GO" id="GO:0000270">
    <property type="term" value="P:peptidoglycan metabolic process"/>
    <property type="evidence" value="ECO:0007669"/>
    <property type="project" value="TreeGrafter"/>
</dbReference>
<evidence type="ECO:0000313" key="4">
    <source>
        <dbReference type="Proteomes" id="UP000285456"/>
    </source>
</evidence>
<keyword evidence="4" id="KW-1185">Reference proteome</keyword>
<dbReference type="GO" id="GO:0009002">
    <property type="term" value="F:serine-type D-Ala-D-Ala carboxypeptidase activity"/>
    <property type="evidence" value="ECO:0007669"/>
    <property type="project" value="UniProtKB-EC"/>
</dbReference>
<dbReference type="EMBL" id="QWEH01000001">
    <property type="protein sequence ID" value="RHW35161.1"/>
    <property type="molecule type" value="Genomic_DNA"/>
</dbReference>
<evidence type="ECO:0000256" key="2">
    <source>
        <dbReference type="ARBA" id="ARBA00022801"/>
    </source>
</evidence>
<organism evidence="3 4">
    <name type="scientific">Oceanobacillus profundus</name>
    <dbReference type="NCBI Taxonomy" id="372463"/>
    <lineage>
        <taxon>Bacteria</taxon>
        <taxon>Bacillati</taxon>
        <taxon>Bacillota</taxon>
        <taxon>Bacilli</taxon>
        <taxon>Bacillales</taxon>
        <taxon>Bacillaceae</taxon>
        <taxon>Oceanobacillus</taxon>
    </lineage>
</organism>
<reference evidence="3 4" key="1">
    <citation type="journal article" date="2007" name="Int. J. Syst. Evol. Microbiol.">
        <title>Oceanobacillus profundus sp. nov., isolated from a deep-sea sediment core.</title>
        <authorList>
            <person name="Kim Y.G."/>
            <person name="Choi D.H."/>
            <person name="Hyun S."/>
            <person name="Cho B.C."/>
        </authorList>
    </citation>
    <scope>NUCLEOTIDE SEQUENCE [LARGE SCALE GENOMIC DNA]</scope>
    <source>
        <strain evidence="3 4">DSM 18246</strain>
    </source>
</reference>
<proteinExistence type="inferred from homology"/>
<dbReference type="EC" id="3.4.16.4" evidence="3"/>
<sequence length="511" mass="55841">MKSKTFVKRSLLFLLIAIVAIIPLVNQDEPLFIQASDERTEMAFSGDMSIAEKMEVILENNRLDGGITGVTVRHAATGEILFAENGDIRLHPASNMKLLTAAAALETLGADYRFRTEVLTDGRQRGEVLLGNLYLKGKGDPTLLKADLDQFAKDLKAQGIRNIKGRLIADDTWYDDVRLSQDLNWSDEPFYTGAQVSALTLSPNEDYDAGTVIVEVTPAKKAEGKALVNVSPETDYVKIVNRTKMVPAGETKKISIEREHGSNRIIVEGDMPVGGTLSRSWASVWEPAGYALSVFRKALEEQGIKFVGRSEEAFESAPEHAQVLVSKDSMPLSELLIPFMKLSNNGHGEVLTKEMGKVVHSEGSWDKGLEVIEDVVMELGVNQDTILLRDGSGMSHKNLIPSNDLTQLLFEAQNKDWFPAFQQSLPVAGVTERLVGGTLRNRMTTEPAKGNVTAKTGSITGVSTLSGYVTSLDGEELIFSILINNYLGSSGNIQAIENEIATMLAGHEFQE</sequence>
<name>A0A417YMX0_9BACI</name>
<keyword evidence="3" id="KW-0645">Protease</keyword>
<dbReference type="AlphaFoldDB" id="A0A417YMX0"/>
<comment type="caution">
    <text evidence="3">The sequence shown here is derived from an EMBL/GenBank/DDBJ whole genome shotgun (WGS) entry which is preliminary data.</text>
</comment>
<dbReference type="PANTHER" id="PTHR30023:SF0">
    <property type="entry name" value="PENICILLIN-SENSITIVE CARBOXYPEPTIDASE A"/>
    <property type="match status" value="1"/>
</dbReference>
<accession>A0A417YMX0</accession>
<dbReference type="InterPro" id="IPR000667">
    <property type="entry name" value="Peptidase_S13"/>
</dbReference>
<dbReference type="InterPro" id="IPR012338">
    <property type="entry name" value="Beta-lactam/transpept-like"/>
</dbReference>
<evidence type="ECO:0000256" key="1">
    <source>
        <dbReference type="ARBA" id="ARBA00006096"/>
    </source>
</evidence>
<dbReference type="NCBIfam" id="TIGR00666">
    <property type="entry name" value="PBP4"/>
    <property type="match status" value="1"/>
</dbReference>
<dbReference type="Proteomes" id="UP000285456">
    <property type="component" value="Unassembled WGS sequence"/>
</dbReference>
<keyword evidence="3" id="KW-0121">Carboxypeptidase</keyword>
<dbReference type="Pfam" id="PF02113">
    <property type="entry name" value="Peptidase_S13"/>
    <property type="match status" value="1"/>
</dbReference>
<dbReference type="Gene3D" id="3.50.80.20">
    <property type="entry name" value="D-Ala-D-Ala carboxypeptidase C, peptidase S13"/>
    <property type="match status" value="1"/>
</dbReference>
<dbReference type="OrthoDB" id="9802627at2"/>
<dbReference type="SUPFAM" id="SSF56601">
    <property type="entry name" value="beta-lactamase/transpeptidase-like"/>
    <property type="match status" value="1"/>
</dbReference>
<dbReference type="RefSeq" id="WP_118888345.1">
    <property type="nucleotide sequence ID" value="NZ_PHUT01000001.1"/>
</dbReference>
<dbReference type="GO" id="GO:0006508">
    <property type="term" value="P:proteolysis"/>
    <property type="evidence" value="ECO:0007669"/>
    <property type="project" value="InterPro"/>
</dbReference>
<dbReference type="PRINTS" id="PR00922">
    <property type="entry name" value="DADACBPTASE3"/>
</dbReference>
<protein>
    <submittedName>
        <fullName evidence="3">D-alanyl-D-alanine carboxypeptidase/D-alanyl-D-alanine-endopeptidase</fullName>
        <ecNumber evidence="3">3.4.16.4</ecNumber>
    </submittedName>
</protein>
<dbReference type="Gene3D" id="3.40.710.10">
    <property type="entry name" value="DD-peptidase/beta-lactamase superfamily"/>
    <property type="match status" value="2"/>
</dbReference>
<evidence type="ECO:0000313" key="3">
    <source>
        <dbReference type="EMBL" id="RHW35161.1"/>
    </source>
</evidence>
<keyword evidence="2 3" id="KW-0378">Hydrolase</keyword>
<gene>
    <name evidence="3" type="primary">dacB</name>
    <name evidence="3" type="ORF">D1B32_00640</name>
</gene>
<comment type="similarity">
    <text evidence="1">Belongs to the peptidase S13 family.</text>
</comment>